<evidence type="ECO:0000313" key="3">
    <source>
        <dbReference type="Proteomes" id="UP000245618"/>
    </source>
</evidence>
<feature type="transmembrane region" description="Helical" evidence="1">
    <location>
        <begin position="113"/>
        <end position="135"/>
    </location>
</feature>
<sequence length="243" mass="27623">MMTTALALLLFSNQFFGQKKSIKDCLISYLDSTSGKVLMGYKSLKGEIIIKAKYLNGSGPLCEMAFVINSEYELVGIDRNDSILLKPYIYDNGPDYEQEGLFKNKKMKRKITYGLLTILLLGGLCFGLNSVFGLFTDFNSWTAGQDIENGKIQIVEIGEMPLNFEEKQKLASSYGFNFYLFGCNVSTATLNGTEYYNKKMIHHLEIKYGLAWWTKFQSQLDSIDNSDKVPTQKPLEDFFLKKI</sequence>
<dbReference type="OrthoDB" id="697275at2"/>
<evidence type="ECO:0000256" key="1">
    <source>
        <dbReference type="SAM" id="Phobius"/>
    </source>
</evidence>
<dbReference type="Proteomes" id="UP000245618">
    <property type="component" value="Unassembled WGS sequence"/>
</dbReference>
<proteinExistence type="predicted"/>
<dbReference type="AlphaFoldDB" id="A0A2U1K017"/>
<keyword evidence="3" id="KW-1185">Reference proteome</keyword>
<dbReference type="RefSeq" id="WP_116761103.1">
    <property type="nucleotide sequence ID" value="NZ_QCZH01000003.1"/>
</dbReference>
<reference evidence="2 3" key="1">
    <citation type="submission" date="2018-04" db="EMBL/GenBank/DDBJ databases">
        <title>Flavobacterium sp. nov., isolated from glacier ice.</title>
        <authorList>
            <person name="Liu Q."/>
            <person name="Xin Y.-H."/>
        </authorList>
    </citation>
    <scope>NUCLEOTIDE SEQUENCE [LARGE SCALE GENOMIC DNA]</scope>
    <source>
        <strain evidence="2 3">LB2P30</strain>
    </source>
</reference>
<keyword evidence="1" id="KW-1133">Transmembrane helix</keyword>
<keyword evidence="1" id="KW-0812">Transmembrane</keyword>
<gene>
    <name evidence="2" type="ORF">DB891_04730</name>
</gene>
<organism evidence="2 3">
    <name type="scientific">Flavobacterium laiguense</name>
    <dbReference type="NCBI Taxonomy" id="2169409"/>
    <lineage>
        <taxon>Bacteria</taxon>
        <taxon>Pseudomonadati</taxon>
        <taxon>Bacteroidota</taxon>
        <taxon>Flavobacteriia</taxon>
        <taxon>Flavobacteriales</taxon>
        <taxon>Flavobacteriaceae</taxon>
        <taxon>Flavobacterium</taxon>
    </lineage>
</organism>
<name>A0A2U1K017_9FLAO</name>
<dbReference type="EMBL" id="QCZH01000003">
    <property type="protein sequence ID" value="PWA10534.1"/>
    <property type="molecule type" value="Genomic_DNA"/>
</dbReference>
<accession>A0A2U1K017</accession>
<comment type="caution">
    <text evidence="2">The sequence shown here is derived from an EMBL/GenBank/DDBJ whole genome shotgun (WGS) entry which is preliminary data.</text>
</comment>
<evidence type="ECO:0000313" key="2">
    <source>
        <dbReference type="EMBL" id="PWA10534.1"/>
    </source>
</evidence>
<keyword evidence="1" id="KW-0472">Membrane</keyword>
<protein>
    <submittedName>
        <fullName evidence="2">Uncharacterized protein</fullName>
    </submittedName>
</protein>